<feature type="region of interest" description="Disordered" evidence="2">
    <location>
        <begin position="1416"/>
        <end position="1435"/>
    </location>
</feature>
<feature type="compositionally biased region" description="Low complexity" evidence="2">
    <location>
        <begin position="1179"/>
        <end position="1202"/>
    </location>
</feature>
<dbReference type="GeneID" id="9619661"/>
<name>D8TUP3_VOLCA</name>
<dbReference type="RefSeq" id="XP_002950075.1">
    <property type="nucleotide sequence ID" value="XM_002950029.1"/>
</dbReference>
<feature type="compositionally biased region" description="Low complexity" evidence="2">
    <location>
        <begin position="1162"/>
        <end position="1171"/>
    </location>
</feature>
<evidence type="ECO:0000313" key="3">
    <source>
        <dbReference type="EMBL" id="EFJ48743.1"/>
    </source>
</evidence>
<dbReference type="EMBL" id="GL378338">
    <property type="protein sequence ID" value="EFJ48743.1"/>
    <property type="molecule type" value="Genomic_DNA"/>
</dbReference>
<evidence type="ECO:0000313" key="4">
    <source>
        <dbReference type="Proteomes" id="UP000001058"/>
    </source>
</evidence>
<feature type="compositionally biased region" description="Gly residues" evidence="2">
    <location>
        <begin position="1493"/>
        <end position="1502"/>
    </location>
</feature>
<feature type="compositionally biased region" description="Gly residues" evidence="2">
    <location>
        <begin position="754"/>
        <end position="773"/>
    </location>
</feature>
<sequence length="1552" mass="156753">MSGVIPTVLSPARVSQALASAGPPAGSGGLRISSTDPLAPGNGIETQPRLSGSRPKSTSPSRAIAMAFPSTTTCIPGSPFSADASPIPMAPSPADGGGGTTAGDRGSGSGTGEPSSTATSARSLNGRQRLPASKSFRGNRPDSPKANGGRVQLAAESSANSLSTAHVGGNGNGGGGGGVSSPGQRATYMSSVLSARGSRGGLGRDRSYAGSASSATGGLRLNQSSMSGGYTGGLESLGGLGGRGGPAVGLQPAPGTVGGIDVSRLAAIQRLLDEYDSDEAADVTSPRPEGSSYRRRSDSHSGEGGVRHRGSDSDSGTGSASGLRSLVSLRSRKDMQNWQPTVSAMKGSLEEHQQRLRERADVTQHLKRWTEQVLEDAKRAAAGGTSSRASDIVRAASVRFKGVDEDHPESSSPSSPSPTPGVGRAPLELEFVDPDQELDDEEERRMEALMALPPNPRGLGAQLRTHFMNVVEDEVNKKIDALRAKWEAEKCHEAEELRELKESYREVRRHYVETKEALDKANTRLDVMKLQMKATAALNKVSKDATAAAATAAAAAPDGDGAATAATAAPATKGGRGSRVSTHDGSEGKTGGKGGKGGVGVGNAISSAENGAVTSALAPGAAGGHDDDLHDKLKSIGSRRPTSPTGDGDAAQAASAELQQQLRAHVDAAMNLNRKLQDAEQQLAKLKLDKTLLEQQLAAAGTRGGGAGEPGAAAAASGGGKYDADVQIFKLKQEKASLEQQLAATKSKSSSKGGKSGGGAAAKGGGSSFRAGGKAGSGGAAAAKVAELTEDVERLQIELAASKRVAANSSKEATDRRMELQKAKDDLSATKAMLDMAMQQIESVKEALAGEKERADRAVAAAVAAEEAQAAAQASAAAANSAAAAALVKRSAATGEVQELLERLEKERDVALTAAGELRQQARDLSNSLSERADEVMQLREQLMQRQMESSTAPEAAPPEQAAAAAAAPQPPISPAAGSNGVGGPHIHSKVTAAAVAAMQSLGVSLRQVPVVARRRPTSAVGPSGAASVGLDSAVGVAAAAAAAAALIPAVLEVLRQRIPEMVMALEAAAPFIASTFVDLMRAELLQGDGRAAVAADSNADAGPAAAAAAATGAASARSRRPENIMAGGLPSQELVSEQLDKLSALGSDRLYVFRNGTPPTATPAAATADGAGSGSGGLTVTFADADAGPPGGPASAAAASRPPAPPPPPVVVDGVTFYPLGVRESPKSSRRTGGSTIAAMSPDPNALPPTPEGREEEGEDSDGTAATATTAAVGGGYRAHANRSSYHDRDAILESYGSIYLDPELASVLQVGRVSPKAARAAGAGRGAISPEALGPSLRDRALSALQAPEPLPPPRQRPQSAAVRTIDAARQVIAHHGGGVLRFGQSARPVSAVLPPVRALTANPQKGVQLATRLRGPRQQSGRVSVRWSQQGGEEEEEAAVAVAGGAAVTGRLVPGLGLGPPMREVQLHTGLHGPPAATYLVSGEASAGPGPSGGGGGGDVVADELPTTGPQLAALARELMAAQEKAARELEAAMGKGIIVFPFGVPRRG</sequence>
<keyword evidence="1" id="KW-0175">Coiled coil</keyword>
<feature type="region of interest" description="Disordered" evidence="2">
    <location>
        <begin position="275"/>
        <end position="356"/>
    </location>
</feature>
<dbReference type="Proteomes" id="UP000001058">
    <property type="component" value="Unassembled WGS sequence"/>
</dbReference>
<feature type="region of interest" description="Disordered" evidence="2">
    <location>
        <begin position="616"/>
        <end position="657"/>
    </location>
</feature>
<protein>
    <submittedName>
        <fullName evidence="3">Uncharacterized protein</fullName>
    </submittedName>
</protein>
<feature type="region of interest" description="Disordered" evidence="2">
    <location>
        <begin position="1162"/>
        <end position="1265"/>
    </location>
</feature>
<dbReference type="InParanoid" id="D8TUP3"/>
<feature type="compositionally biased region" description="Basic and acidic residues" evidence="2">
    <location>
        <begin position="295"/>
        <end position="312"/>
    </location>
</feature>
<feature type="compositionally biased region" description="Gly residues" evidence="2">
    <location>
        <begin position="168"/>
        <end position="180"/>
    </location>
</feature>
<accession>D8TUP3</accession>
<dbReference type="OrthoDB" id="550504at2759"/>
<dbReference type="PANTHER" id="PTHR23159">
    <property type="entry name" value="CENTROSOMAL PROTEIN 2"/>
    <property type="match status" value="1"/>
</dbReference>
<feature type="compositionally biased region" description="Low complexity" evidence="2">
    <location>
        <begin position="553"/>
        <end position="572"/>
    </location>
</feature>
<feature type="compositionally biased region" description="Polar residues" evidence="2">
    <location>
        <begin position="44"/>
        <end position="61"/>
    </location>
</feature>
<feature type="region of interest" description="Disordered" evidence="2">
    <location>
        <begin position="1484"/>
        <end position="1508"/>
    </location>
</feature>
<evidence type="ECO:0000256" key="1">
    <source>
        <dbReference type="SAM" id="Coils"/>
    </source>
</evidence>
<organism evidence="4">
    <name type="scientific">Volvox carteri f. nagariensis</name>
    <dbReference type="NCBI Taxonomy" id="3068"/>
    <lineage>
        <taxon>Eukaryota</taxon>
        <taxon>Viridiplantae</taxon>
        <taxon>Chlorophyta</taxon>
        <taxon>core chlorophytes</taxon>
        <taxon>Chlorophyceae</taxon>
        <taxon>CS clade</taxon>
        <taxon>Chlamydomonadales</taxon>
        <taxon>Volvocaceae</taxon>
        <taxon>Volvox</taxon>
    </lineage>
</organism>
<dbReference type="PANTHER" id="PTHR23159:SF31">
    <property type="entry name" value="CENTROSOME-ASSOCIATED PROTEIN CEP250 ISOFORM X1"/>
    <property type="match status" value="1"/>
</dbReference>
<reference evidence="3 4" key="1">
    <citation type="journal article" date="2010" name="Science">
        <title>Genomic analysis of organismal complexity in the multicellular green alga Volvox carteri.</title>
        <authorList>
            <person name="Prochnik S.E."/>
            <person name="Umen J."/>
            <person name="Nedelcu A.M."/>
            <person name="Hallmann A."/>
            <person name="Miller S.M."/>
            <person name="Nishii I."/>
            <person name="Ferris P."/>
            <person name="Kuo A."/>
            <person name="Mitros T."/>
            <person name="Fritz-Laylin L.K."/>
            <person name="Hellsten U."/>
            <person name="Chapman J."/>
            <person name="Simakov O."/>
            <person name="Rensing S.A."/>
            <person name="Terry A."/>
            <person name="Pangilinan J."/>
            <person name="Kapitonov V."/>
            <person name="Jurka J."/>
            <person name="Salamov A."/>
            <person name="Shapiro H."/>
            <person name="Schmutz J."/>
            <person name="Grimwood J."/>
            <person name="Lindquist E."/>
            <person name="Lucas S."/>
            <person name="Grigoriev I.V."/>
            <person name="Schmitt R."/>
            <person name="Kirk D."/>
            <person name="Rokhsar D.S."/>
        </authorList>
    </citation>
    <scope>NUCLEOTIDE SEQUENCE [LARGE SCALE GENOMIC DNA]</scope>
    <source>
        <strain evidence="4">f. Nagariensis / Eve</strain>
    </source>
</reference>
<evidence type="ECO:0000256" key="2">
    <source>
        <dbReference type="SAM" id="MobiDB-lite"/>
    </source>
</evidence>
<feature type="compositionally biased region" description="Gly residues" evidence="2">
    <location>
        <begin position="229"/>
        <end position="247"/>
    </location>
</feature>
<feature type="region of interest" description="Disordered" evidence="2">
    <location>
        <begin position="402"/>
        <end position="426"/>
    </location>
</feature>
<feature type="compositionally biased region" description="Gly residues" evidence="2">
    <location>
        <begin position="95"/>
        <end position="111"/>
    </location>
</feature>
<feature type="compositionally biased region" description="Polar residues" evidence="2">
    <location>
        <begin position="155"/>
        <end position="164"/>
    </location>
</feature>
<feature type="coiled-coil region" evidence="1">
    <location>
        <begin position="785"/>
        <end position="858"/>
    </location>
</feature>
<feature type="compositionally biased region" description="Polar residues" evidence="2">
    <location>
        <begin position="1420"/>
        <end position="1433"/>
    </location>
</feature>
<proteinExistence type="predicted"/>
<feature type="compositionally biased region" description="Low complexity" evidence="2">
    <location>
        <begin position="743"/>
        <end position="753"/>
    </location>
</feature>
<feature type="region of interest" description="Disordered" evidence="2">
    <location>
        <begin position="18"/>
        <end position="258"/>
    </location>
</feature>
<feature type="compositionally biased region" description="Basic and acidic residues" evidence="2">
    <location>
        <begin position="624"/>
        <end position="634"/>
    </location>
</feature>
<feature type="compositionally biased region" description="Low complexity" evidence="2">
    <location>
        <begin position="945"/>
        <end position="968"/>
    </location>
</feature>
<feature type="region of interest" description="Disordered" evidence="2">
    <location>
        <begin position="945"/>
        <end position="984"/>
    </location>
</feature>
<feature type="compositionally biased region" description="Gly residues" evidence="2">
    <location>
        <begin position="588"/>
        <end position="601"/>
    </location>
</feature>
<feature type="region of interest" description="Disordered" evidence="2">
    <location>
        <begin position="553"/>
        <end position="603"/>
    </location>
</feature>
<dbReference type="KEGG" id="vcn:VOLCADRAFT_90546"/>
<gene>
    <name evidence="3" type="ORF">VOLCADRAFT_90546</name>
</gene>
<feature type="coiled-coil region" evidence="1">
    <location>
        <begin position="497"/>
        <end position="531"/>
    </location>
</feature>
<feature type="compositionally biased region" description="Low complexity" evidence="2">
    <location>
        <begin position="209"/>
        <end position="218"/>
    </location>
</feature>
<keyword evidence="4" id="KW-1185">Reference proteome</keyword>
<feature type="compositionally biased region" description="Low complexity" evidence="2">
    <location>
        <begin position="313"/>
        <end position="329"/>
    </location>
</feature>
<feature type="region of interest" description="Disordered" evidence="2">
    <location>
        <begin position="741"/>
        <end position="773"/>
    </location>
</feature>